<keyword evidence="1" id="KW-0732">Signal</keyword>
<reference evidence="6" key="1">
    <citation type="journal article" date="2014" name="Genome Announc.">
        <title>Draft genome sequences of the altered schaedler flora, a defined bacterial community from gnotobiotic mice.</title>
        <authorList>
            <person name="Wannemuehler M.J."/>
            <person name="Overstreet A.M."/>
            <person name="Ward D.V."/>
            <person name="Phillips G.J."/>
        </authorList>
    </citation>
    <scope>NUCLEOTIDE SEQUENCE</scope>
    <source>
        <strain evidence="6">ASF457</strain>
    </source>
</reference>
<keyword evidence="4" id="KW-0449">Lipoprotein</keyword>
<dbReference type="GO" id="GO:0071555">
    <property type="term" value="P:cell wall organization"/>
    <property type="evidence" value="ECO:0007669"/>
    <property type="project" value="UniProtKB-KW"/>
</dbReference>
<keyword evidence="2 4" id="KW-0456">Lyase</keyword>
<dbReference type="NCBIfam" id="TIGR00413">
    <property type="entry name" value="rlpA"/>
    <property type="match status" value="1"/>
</dbReference>
<dbReference type="Proteomes" id="UP000017429">
    <property type="component" value="Chromosome"/>
</dbReference>
<dbReference type="InterPro" id="IPR007730">
    <property type="entry name" value="SPOR-like_dom"/>
</dbReference>
<dbReference type="SUPFAM" id="SSF50685">
    <property type="entry name" value="Barwin-like endoglucanases"/>
    <property type="match status" value="1"/>
</dbReference>
<evidence type="ECO:0000256" key="5">
    <source>
        <dbReference type="RuleBase" id="RU003495"/>
    </source>
</evidence>
<dbReference type="InterPro" id="IPR009009">
    <property type="entry name" value="RlpA-like_DPBB"/>
</dbReference>
<dbReference type="InterPro" id="IPR036908">
    <property type="entry name" value="RlpA-like_sf"/>
</dbReference>
<dbReference type="InterPro" id="IPR012997">
    <property type="entry name" value="RplA"/>
</dbReference>
<dbReference type="GO" id="GO:0005886">
    <property type="term" value="C:plasma membrane"/>
    <property type="evidence" value="ECO:0007669"/>
    <property type="project" value="UniProtKB-SubCell"/>
</dbReference>
<dbReference type="RefSeq" id="WP_023275516.1">
    <property type="nucleotide sequence ID" value="NZ_CP097562.1"/>
</dbReference>
<comment type="subcellular location">
    <subcellularLocation>
        <location evidence="4">Cell membrane</location>
        <topology evidence="4">Lipid-anchor</topology>
    </subcellularLocation>
</comment>
<organism evidence="6 7">
    <name type="scientific">Mucispirillum schaedleri ASF457</name>
    <dbReference type="NCBI Taxonomy" id="1379858"/>
    <lineage>
        <taxon>Bacteria</taxon>
        <taxon>Pseudomonadati</taxon>
        <taxon>Deferribacterota</taxon>
        <taxon>Deferribacteres</taxon>
        <taxon>Deferribacterales</taxon>
        <taxon>Mucispirillaceae</taxon>
        <taxon>Mucispirillum</taxon>
    </lineage>
</organism>
<keyword evidence="3 4" id="KW-0961">Cell wall biogenesis/degradation</keyword>
<name>V2QD95_9BACT</name>
<dbReference type="AlphaFoldDB" id="V2QD95"/>
<dbReference type="eggNOG" id="COG0797">
    <property type="taxonomic scope" value="Bacteria"/>
</dbReference>
<evidence type="ECO:0000313" key="6">
    <source>
        <dbReference type="EMBL" id="USF24147.1"/>
    </source>
</evidence>
<dbReference type="HAMAP" id="MF_02071">
    <property type="entry name" value="RlpA"/>
    <property type="match status" value="1"/>
</dbReference>
<dbReference type="KEGG" id="msch:N508_001226"/>
<dbReference type="GO" id="GO:0008932">
    <property type="term" value="F:lytic endotransglycosylase activity"/>
    <property type="evidence" value="ECO:0007669"/>
    <property type="project" value="UniProtKB-UniRule"/>
</dbReference>
<dbReference type="GO" id="GO:0042834">
    <property type="term" value="F:peptidoglycan binding"/>
    <property type="evidence" value="ECO:0007669"/>
    <property type="project" value="InterPro"/>
</dbReference>
<protein>
    <recommendedName>
        <fullName evidence="4">Probable endolytic peptidoglycan transglycosylase RlpA</fullName>
        <ecNumber evidence="4">4.2.2.-</ecNumber>
    </recommendedName>
</protein>
<comment type="function">
    <text evidence="4">Lytic transglycosylase with a strong preference for naked glycan strands that lack stem peptides.</text>
</comment>
<comment type="similarity">
    <text evidence="4 5">Belongs to the RlpA family.</text>
</comment>
<reference evidence="6" key="2">
    <citation type="submission" date="2022-05" db="EMBL/GenBank/DDBJ databases">
        <authorList>
            <person name="Proctor A.L."/>
            <person name="Phillips G.J."/>
            <person name="Wannemuehler M.J."/>
        </authorList>
    </citation>
    <scope>NUCLEOTIDE SEQUENCE</scope>
    <source>
        <strain evidence="6">ASF457</strain>
    </source>
</reference>
<sequence>MKLFKLTIIFMLIFLGLSCAAQNEVQIKSYEDYFPSNTGYSEREKDGYDTYIYDEPAGSAQAAEDGKAYSDDGYFQEAPVEIDMAAKSTGKCRAVAAPGPKKIGKPYKINGVTYYPMESADGYSEVGMASWYGPGFHGKLTANGETYNQKAMTAAHKTLPLPTLVKVENLENGKSIVVRVNDRGPYSKGRIIDLTEVAAKRLGMIDKGTARVRVSVLSEDPDCYVTKGHEVNIDKGNFAVQIGAFTDADNAKKLAGKFGSRAVISKGYAKGTEWSRVWITGYPAKEQALQAAAGELAEYSGAFVVRYK</sequence>
<evidence type="ECO:0000256" key="2">
    <source>
        <dbReference type="ARBA" id="ARBA00023239"/>
    </source>
</evidence>
<dbReference type="Pfam" id="PF05036">
    <property type="entry name" value="SPOR"/>
    <property type="match status" value="1"/>
</dbReference>
<dbReference type="PANTHER" id="PTHR34183">
    <property type="entry name" value="ENDOLYTIC PEPTIDOGLYCAN TRANSGLYCOSYLASE RLPA"/>
    <property type="match status" value="1"/>
</dbReference>
<keyword evidence="7" id="KW-1185">Reference proteome</keyword>
<dbReference type="OrthoDB" id="9779128at2"/>
<dbReference type="EMBL" id="CP097562">
    <property type="protein sequence ID" value="USF24147.1"/>
    <property type="molecule type" value="Genomic_DNA"/>
</dbReference>
<keyword evidence="4" id="KW-0564">Palmitate</keyword>
<dbReference type="PANTHER" id="PTHR34183:SF1">
    <property type="entry name" value="ENDOLYTIC PEPTIDOGLYCAN TRANSGLYCOSYLASE RLPA"/>
    <property type="match status" value="1"/>
</dbReference>
<dbReference type="InterPro" id="IPR036680">
    <property type="entry name" value="SPOR-like_sf"/>
</dbReference>
<keyword evidence="4" id="KW-0472">Membrane</keyword>
<proteinExistence type="inferred from homology"/>
<evidence type="ECO:0000256" key="3">
    <source>
        <dbReference type="ARBA" id="ARBA00023316"/>
    </source>
</evidence>
<dbReference type="PROSITE" id="PS51257">
    <property type="entry name" value="PROKAR_LIPOPROTEIN"/>
    <property type="match status" value="1"/>
</dbReference>
<accession>V2QD95</accession>
<evidence type="ECO:0000256" key="1">
    <source>
        <dbReference type="ARBA" id="ARBA00022729"/>
    </source>
</evidence>
<gene>
    <name evidence="4 6" type="primary">rlpA</name>
    <name evidence="6" type="ORF">N508_001226</name>
</gene>
<dbReference type="Gene3D" id="2.40.40.10">
    <property type="entry name" value="RlpA-like domain"/>
    <property type="match status" value="1"/>
</dbReference>
<evidence type="ECO:0000313" key="7">
    <source>
        <dbReference type="Proteomes" id="UP000017429"/>
    </source>
</evidence>
<keyword evidence="4" id="KW-1003">Cell membrane</keyword>
<dbReference type="CDD" id="cd22268">
    <property type="entry name" value="DPBB_RlpA-like"/>
    <property type="match status" value="1"/>
</dbReference>
<evidence type="ECO:0000256" key="4">
    <source>
        <dbReference type="HAMAP-Rule" id="MF_02071"/>
    </source>
</evidence>
<dbReference type="InterPro" id="IPR034718">
    <property type="entry name" value="RlpA"/>
</dbReference>
<dbReference type="Gene3D" id="3.30.70.1070">
    <property type="entry name" value="Sporulation related repeat"/>
    <property type="match status" value="1"/>
</dbReference>
<dbReference type="PROSITE" id="PS51724">
    <property type="entry name" value="SPOR"/>
    <property type="match status" value="1"/>
</dbReference>
<reference evidence="6" key="3">
    <citation type="submission" date="2022-06" db="EMBL/GenBank/DDBJ databases">
        <title>Resources to Facilitate Use of the Altered Schaedler Flora (ASF) Mouse Model to Study Microbiome Function.</title>
        <authorList>
            <person name="Proctor A."/>
            <person name="Parvinroo S."/>
            <person name="Richie T."/>
            <person name="Jia X."/>
            <person name="Lee S.T.M."/>
            <person name="Karp P.D."/>
            <person name="Paley S."/>
            <person name="Kostic A.D."/>
            <person name="Pierre J.F."/>
            <person name="Wannemuehler M.J."/>
            <person name="Phillips G.J."/>
        </authorList>
    </citation>
    <scope>NUCLEOTIDE SEQUENCE</scope>
    <source>
        <strain evidence="6">ASF457</strain>
    </source>
</reference>
<dbReference type="GO" id="GO:0000270">
    <property type="term" value="P:peptidoglycan metabolic process"/>
    <property type="evidence" value="ECO:0007669"/>
    <property type="project" value="UniProtKB-UniRule"/>
</dbReference>
<dbReference type="Pfam" id="PF03330">
    <property type="entry name" value="DPBB_1"/>
    <property type="match status" value="1"/>
</dbReference>
<dbReference type="SUPFAM" id="SSF110997">
    <property type="entry name" value="Sporulation related repeat"/>
    <property type="match status" value="1"/>
</dbReference>
<dbReference type="EC" id="4.2.2.-" evidence="4"/>